<feature type="transmembrane region" description="Helical" evidence="2">
    <location>
        <begin position="58"/>
        <end position="80"/>
    </location>
</feature>
<comment type="caution">
    <text evidence="3">The sequence shown here is derived from an EMBL/GenBank/DDBJ whole genome shotgun (WGS) entry which is preliminary data.</text>
</comment>
<evidence type="ECO:0008006" key="5">
    <source>
        <dbReference type="Google" id="ProtNLM"/>
    </source>
</evidence>
<protein>
    <recommendedName>
        <fullName evidence="5">Transmembrane protein</fullName>
    </recommendedName>
</protein>
<dbReference type="Proteomes" id="UP000663827">
    <property type="component" value="Unassembled WGS sequence"/>
</dbReference>
<evidence type="ECO:0000256" key="1">
    <source>
        <dbReference type="SAM" id="MobiDB-lite"/>
    </source>
</evidence>
<evidence type="ECO:0000313" key="4">
    <source>
        <dbReference type="Proteomes" id="UP000663827"/>
    </source>
</evidence>
<gene>
    <name evidence="3" type="ORF">RDB_LOCUS150977</name>
</gene>
<accession>A0A8H3HSG5</accession>
<organism evidence="3 4">
    <name type="scientific">Rhizoctonia solani</name>
    <dbReference type="NCBI Taxonomy" id="456999"/>
    <lineage>
        <taxon>Eukaryota</taxon>
        <taxon>Fungi</taxon>
        <taxon>Dikarya</taxon>
        <taxon>Basidiomycota</taxon>
        <taxon>Agaricomycotina</taxon>
        <taxon>Agaricomycetes</taxon>
        <taxon>Cantharellales</taxon>
        <taxon>Ceratobasidiaceae</taxon>
        <taxon>Rhizoctonia</taxon>
    </lineage>
</organism>
<name>A0A8H3HSG5_9AGAM</name>
<dbReference type="AlphaFoldDB" id="A0A8H3HSG5"/>
<keyword evidence="2" id="KW-1133">Transmembrane helix</keyword>
<proteinExistence type="predicted"/>
<feature type="region of interest" description="Disordered" evidence="1">
    <location>
        <begin position="93"/>
        <end position="172"/>
    </location>
</feature>
<evidence type="ECO:0000256" key="2">
    <source>
        <dbReference type="SAM" id="Phobius"/>
    </source>
</evidence>
<sequence length="172" mass="18655">MYSPITQSLIMNTYSKTLIVGLTLVLANIPVVDARSCYYDRFGRYRCRGGLSRAARIGLGIGIAAAVLLLLALLSCLMLIRRRRARRAQGGYIKTTGPLHHDKPPQQPGLHQPYPEGGSYNPNQNGHAYGTPNYHVNEPQFPAPSYQAGGYAPHNGPPPTNYAPPPGPPPAK</sequence>
<dbReference type="EMBL" id="CAJNJQ010004355">
    <property type="protein sequence ID" value="CAE7210251.1"/>
    <property type="molecule type" value="Genomic_DNA"/>
</dbReference>
<evidence type="ECO:0000313" key="3">
    <source>
        <dbReference type="EMBL" id="CAE7210251.1"/>
    </source>
</evidence>
<reference evidence="3" key="1">
    <citation type="submission" date="2021-01" db="EMBL/GenBank/DDBJ databases">
        <authorList>
            <person name="Kaushik A."/>
        </authorList>
    </citation>
    <scope>NUCLEOTIDE SEQUENCE</scope>
    <source>
        <strain evidence="3">AG5</strain>
    </source>
</reference>
<keyword evidence="2" id="KW-0812">Transmembrane</keyword>
<keyword evidence="2" id="KW-0472">Membrane</keyword>
<feature type="compositionally biased region" description="Pro residues" evidence="1">
    <location>
        <begin position="155"/>
        <end position="172"/>
    </location>
</feature>